<gene>
    <name evidence="2" type="ORF">KCG49_03140</name>
</gene>
<dbReference type="AlphaFoldDB" id="A0A9X1F6C0"/>
<dbReference type="PROSITE" id="PS51257">
    <property type="entry name" value="PROKAR_LIPOPROTEIN"/>
    <property type="match status" value="1"/>
</dbReference>
<evidence type="ECO:0000313" key="2">
    <source>
        <dbReference type="EMBL" id="MBV7268185.1"/>
    </source>
</evidence>
<keyword evidence="1" id="KW-0732">Signal</keyword>
<accession>A0A9X1F6C0</accession>
<sequence>MKTTRLFASAFLGLALLASCSDDDDGGQPNEEEVITNVTLEFVNINDANDTVTIESIDPDGDDGPTVPTQNVSGPFTAGATYTATVDLFNSIENEDITEEVTVDEPDEHFFIYAINGLDMTFSRSANDVVRPDGNNLGFRTTWVANTASTGSITLQLFHESESVDDTNEFGTQTGGSTDVNIIFTGVSIQ</sequence>
<evidence type="ECO:0000256" key="1">
    <source>
        <dbReference type="SAM" id="SignalP"/>
    </source>
</evidence>
<evidence type="ECO:0000313" key="3">
    <source>
        <dbReference type="Proteomes" id="UP001138894"/>
    </source>
</evidence>
<name>A0A9X1F6C0_9FLAO</name>
<feature type="signal peptide" evidence="1">
    <location>
        <begin position="1"/>
        <end position="23"/>
    </location>
</feature>
<proteinExistence type="predicted"/>
<feature type="chain" id="PRO_5040806542" evidence="1">
    <location>
        <begin position="24"/>
        <end position="190"/>
    </location>
</feature>
<keyword evidence="3" id="KW-1185">Reference proteome</keyword>
<dbReference type="RefSeq" id="WP_218544729.1">
    <property type="nucleotide sequence ID" value="NZ_JAGSPD010000002.1"/>
</dbReference>
<comment type="caution">
    <text evidence="2">The sequence shown here is derived from an EMBL/GenBank/DDBJ whole genome shotgun (WGS) entry which is preliminary data.</text>
</comment>
<organism evidence="2 3">
    <name type="scientific">Winogradskyella luteola</name>
    <dbReference type="NCBI Taxonomy" id="2828330"/>
    <lineage>
        <taxon>Bacteria</taxon>
        <taxon>Pseudomonadati</taxon>
        <taxon>Bacteroidota</taxon>
        <taxon>Flavobacteriia</taxon>
        <taxon>Flavobacteriales</taxon>
        <taxon>Flavobacteriaceae</taxon>
        <taxon>Winogradskyella</taxon>
    </lineage>
</organism>
<reference evidence="2" key="1">
    <citation type="submission" date="2021-04" db="EMBL/GenBank/DDBJ databases">
        <authorList>
            <person name="Pira H."/>
            <person name="Risdian C."/>
            <person name="Wink J."/>
        </authorList>
    </citation>
    <scope>NUCLEOTIDE SEQUENCE</scope>
    <source>
        <strain evidence="2">WHY3</strain>
    </source>
</reference>
<dbReference type="Proteomes" id="UP001138894">
    <property type="component" value="Unassembled WGS sequence"/>
</dbReference>
<dbReference type="EMBL" id="JAGSPD010000002">
    <property type="protein sequence ID" value="MBV7268185.1"/>
    <property type="molecule type" value="Genomic_DNA"/>
</dbReference>
<protein>
    <submittedName>
        <fullName evidence="2">Type 1 periplasmic binding fold superfamily protein</fullName>
    </submittedName>
</protein>